<protein>
    <recommendedName>
        <fullName evidence="3">Bacterial Pleckstrin homology domain-containing protein</fullName>
    </recommendedName>
</protein>
<keyword evidence="2" id="KW-1185">Reference proteome</keyword>
<accession>A0A0A2DMB4</accession>
<dbReference type="EMBL" id="JRVJ01000028">
    <property type="protein sequence ID" value="KGM18016.1"/>
    <property type="molecule type" value="Genomic_DNA"/>
</dbReference>
<organism evidence="1 2">
    <name type="scientific">Corynebacterium auriscanis</name>
    <dbReference type="NCBI Taxonomy" id="99807"/>
    <lineage>
        <taxon>Bacteria</taxon>
        <taxon>Bacillati</taxon>
        <taxon>Actinomycetota</taxon>
        <taxon>Actinomycetes</taxon>
        <taxon>Mycobacteriales</taxon>
        <taxon>Corynebacteriaceae</taxon>
        <taxon>Corynebacterium</taxon>
    </lineage>
</organism>
<evidence type="ECO:0000313" key="1">
    <source>
        <dbReference type="EMBL" id="KGM18016.1"/>
    </source>
</evidence>
<evidence type="ECO:0000313" key="2">
    <source>
        <dbReference type="Proteomes" id="UP000030145"/>
    </source>
</evidence>
<dbReference type="Proteomes" id="UP000030145">
    <property type="component" value="Unassembled WGS sequence"/>
</dbReference>
<dbReference type="GeneID" id="300552006"/>
<gene>
    <name evidence="1" type="ORF">MA47_11035</name>
</gene>
<proteinExistence type="predicted"/>
<dbReference type="RefSeq" id="WP_035116331.1">
    <property type="nucleotide sequence ID" value="NZ_CP047046.1"/>
</dbReference>
<name>A0A0A2DMB4_9CORY</name>
<dbReference type="AlphaFoldDB" id="A0A0A2DMB4"/>
<sequence>MRNKITFTEENLVVEPQGLDKLWSFTGALTIPWNHVRGATHDPGMKKEPKGFRAPGLRIGQKLSGTFHSDGERTFYNVNGFENALVVELVDEHFTRLVVTADNPADQAQAINSHARAE</sequence>
<comment type="caution">
    <text evidence="1">The sequence shown here is derived from an EMBL/GenBank/DDBJ whole genome shotgun (WGS) entry which is preliminary data.</text>
</comment>
<reference evidence="1 2" key="1">
    <citation type="submission" date="2014-10" db="EMBL/GenBank/DDBJ databases">
        <title>Whole Genome sequence of Corynebacterium auriscanis strain CIP 106629.</title>
        <authorList>
            <person name="Hassan S.S."/>
            <person name="Jamal S.B."/>
            <person name="Tiwari S."/>
            <person name="Oliveira L.D.C."/>
            <person name="Souza F."/>
            <person name="Mariano D.C."/>
            <person name="Almeida S."/>
            <person name="Dorella F."/>
            <person name="Pereira F."/>
            <person name="Carvalho A."/>
            <person name="Leal C.A."/>
            <person name="Soares S.D.C."/>
            <person name="Figueiredo H.C."/>
            <person name="Silva A."/>
            <person name="Azevedo V.A."/>
        </authorList>
    </citation>
    <scope>NUCLEOTIDE SEQUENCE [LARGE SCALE GENOMIC DNA]</scope>
    <source>
        <strain evidence="1 2">CIP 106629</strain>
    </source>
</reference>
<evidence type="ECO:0008006" key="3">
    <source>
        <dbReference type="Google" id="ProtNLM"/>
    </source>
</evidence>